<evidence type="ECO:0000313" key="5">
    <source>
        <dbReference type="EMBL" id="CUO20092.1"/>
    </source>
</evidence>
<dbReference type="Proteomes" id="UP000095488">
    <property type="component" value="Unassembled WGS sequence"/>
</dbReference>
<evidence type="ECO:0000259" key="4">
    <source>
        <dbReference type="PROSITE" id="PS51161"/>
    </source>
</evidence>
<protein>
    <submittedName>
        <fullName evidence="5">Ribonucleotide-diphosphate reductase subunit alpha</fullName>
    </submittedName>
</protein>
<dbReference type="RefSeq" id="WP_146739581.1">
    <property type="nucleotide sequence ID" value="NZ_CABIXL010000009.1"/>
</dbReference>
<sequence length="95" mass="11049">MQVRKRNGFIRNFKTIKIEYSIINSANDVGIFLTESDIKLLVHEILYMITKVHKDSLSRVISTYELKGMVYCALINEGFSEVAESYMDIAFRKYS</sequence>
<dbReference type="InterPro" id="IPR005144">
    <property type="entry name" value="ATP-cone_dom"/>
</dbReference>
<evidence type="ECO:0000256" key="1">
    <source>
        <dbReference type="ARBA" id="ARBA00022741"/>
    </source>
</evidence>
<keyword evidence="2 3" id="KW-0067">ATP-binding</keyword>
<dbReference type="PROSITE" id="PS51161">
    <property type="entry name" value="ATP_CONE"/>
    <property type="match status" value="1"/>
</dbReference>
<keyword evidence="1 3" id="KW-0547">Nucleotide-binding</keyword>
<accession>A0ABM9USG3</accession>
<comment type="caution">
    <text evidence="5">The sequence shown here is derived from an EMBL/GenBank/DDBJ whole genome shotgun (WGS) entry which is preliminary data.</text>
</comment>
<evidence type="ECO:0000313" key="6">
    <source>
        <dbReference type="Proteomes" id="UP000095488"/>
    </source>
</evidence>
<organism evidence="5 6">
    <name type="scientific">Sarcina ventriculi</name>
    <name type="common">Clostridium ventriculi</name>
    <dbReference type="NCBI Taxonomy" id="1267"/>
    <lineage>
        <taxon>Bacteria</taxon>
        <taxon>Bacillati</taxon>
        <taxon>Bacillota</taxon>
        <taxon>Clostridia</taxon>
        <taxon>Eubacteriales</taxon>
        <taxon>Clostridiaceae</taxon>
        <taxon>Sarcina</taxon>
    </lineage>
</organism>
<dbReference type="EMBL" id="CYZR01000009">
    <property type="protein sequence ID" value="CUO20092.1"/>
    <property type="molecule type" value="Genomic_DNA"/>
</dbReference>
<gene>
    <name evidence="5" type="ORF">ERS852473_02183</name>
</gene>
<evidence type="ECO:0000256" key="3">
    <source>
        <dbReference type="PROSITE-ProRule" id="PRU00492"/>
    </source>
</evidence>
<feature type="domain" description="ATP-cone" evidence="4">
    <location>
        <begin position="1"/>
        <end position="95"/>
    </location>
</feature>
<proteinExistence type="predicted"/>
<dbReference type="Pfam" id="PF03477">
    <property type="entry name" value="ATP-cone"/>
    <property type="match status" value="1"/>
</dbReference>
<evidence type="ECO:0000256" key="2">
    <source>
        <dbReference type="ARBA" id="ARBA00022840"/>
    </source>
</evidence>
<keyword evidence="6" id="KW-1185">Reference proteome</keyword>
<reference evidence="5 6" key="1">
    <citation type="submission" date="2015-09" db="EMBL/GenBank/DDBJ databases">
        <authorList>
            <consortium name="Pathogen Informatics"/>
        </authorList>
    </citation>
    <scope>NUCLEOTIDE SEQUENCE [LARGE SCALE GENOMIC DNA]</scope>
    <source>
        <strain evidence="5 6">2789STDY5834858</strain>
    </source>
</reference>
<name>A0ABM9USG3_SARVE</name>